<evidence type="ECO:0000313" key="2">
    <source>
        <dbReference type="Proteomes" id="UP001055811"/>
    </source>
</evidence>
<protein>
    <submittedName>
        <fullName evidence="1">Uncharacterized protein</fullName>
    </submittedName>
</protein>
<sequence>MLLILSIYMIMASQCLLLADHHKNTIFFFFIIFYHFFSVYGLKGGSFLSVKNTDHILISPNGLFTAGFHQVGDNAYCFAVWFTDQATGEGRTVVWMANRDAPVNGKYSRLSLFKDGNLVLIDADQYINWSTHTKSSSSSVQLQLNSTGNLVLYEGEHVLWQSFDYPTDTLLPNQPFTKNTQLVSSRSSTNYSSGFYKLFFDLDSILCLRYEGPETTSVYWPYGSPTSADGRNQYQNSQTATLDSDGQFKSSDGFGFLSADFGIGPQRMTRMDTDGNLRVYSLIEDQRIKKWQVQWQAISHSCKIHGICGPNSLCSYSKDSGRRCTCLHGYKMVNFEDWSYGCAPEFEGCRPDDEGFIELPQVQFYGYDSGNHANYTLASCKKDCLNDCTCKGFQFSNNDCYMKTSLYNGYQMGFYDSMYIKLPKVFLPWYHPTTFKNSTFKCADGMGRSIIRSYQKIHDNKLLNFVVVLGCVIGFIEIIGIVFFWYKSGKHSVITQQCYFPAATAFRKFTYRELKKASRNFSEEIGRGGSAVVYKGMLSDNRIAAIKKLKNTNQQGEAEFQAEISIIGRLNHMNLIETWGYCAEGKHRLIVYEYMEKGSLAGNLRLGKLDWKTRFDIVTGTAKGLAYLHEECLEWILHCDVKPHNILLDSNYNPKLADFGLSKLYDRDRIKNSNFSKVRGTRGYMAPEWVFNRPITSKVDVFSFGVVILEMITGRSPVGKQQRSDENGDRESSLIEWVRDRINETNGTRAESWVEEIVNPSISGEYDRTSMENLVRIALQCANEDKKVRPSMKQVVNMLLHPENDQ</sequence>
<evidence type="ECO:0000313" key="1">
    <source>
        <dbReference type="EMBL" id="KAI3689051.1"/>
    </source>
</evidence>
<reference evidence="1 2" key="2">
    <citation type="journal article" date="2022" name="Mol. Ecol. Resour.">
        <title>The genomes of chicory, endive, great burdock and yacon provide insights into Asteraceae paleo-polyploidization history and plant inulin production.</title>
        <authorList>
            <person name="Fan W."/>
            <person name="Wang S."/>
            <person name="Wang H."/>
            <person name="Wang A."/>
            <person name="Jiang F."/>
            <person name="Liu H."/>
            <person name="Zhao H."/>
            <person name="Xu D."/>
            <person name="Zhang Y."/>
        </authorList>
    </citation>
    <scope>NUCLEOTIDE SEQUENCE [LARGE SCALE GENOMIC DNA]</scope>
    <source>
        <strain evidence="2">cv. Punajuju</strain>
        <tissue evidence="1">Leaves</tissue>
    </source>
</reference>
<comment type="caution">
    <text evidence="1">The sequence shown here is derived from an EMBL/GenBank/DDBJ whole genome shotgun (WGS) entry which is preliminary data.</text>
</comment>
<dbReference type="EMBL" id="CM042017">
    <property type="protein sequence ID" value="KAI3689051.1"/>
    <property type="molecule type" value="Genomic_DNA"/>
</dbReference>
<accession>A0ACB8YVA7</accession>
<gene>
    <name evidence="1" type="ORF">L2E82_46999</name>
</gene>
<proteinExistence type="predicted"/>
<reference evidence="2" key="1">
    <citation type="journal article" date="2022" name="Mol. Ecol. Resour.">
        <title>The genomes of chicory, endive, great burdock and yacon provide insights into Asteraceae palaeo-polyploidization history and plant inulin production.</title>
        <authorList>
            <person name="Fan W."/>
            <person name="Wang S."/>
            <person name="Wang H."/>
            <person name="Wang A."/>
            <person name="Jiang F."/>
            <person name="Liu H."/>
            <person name="Zhao H."/>
            <person name="Xu D."/>
            <person name="Zhang Y."/>
        </authorList>
    </citation>
    <scope>NUCLEOTIDE SEQUENCE [LARGE SCALE GENOMIC DNA]</scope>
    <source>
        <strain evidence="2">cv. Punajuju</strain>
    </source>
</reference>
<keyword evidence="2" id="KW-1185">Reference proteome</keyword>
<name>A0ACB8YVA7_CICIN</name>
<organism evidence="1 2">
    <name type="scientific">Cichorium intybus</name>
    <name type="common">Chicory</name>
    <dbReference type="NCBI Taxonomy" id="13427"/>
    <lineage>
        <taxon>Eukaryota</taxon>
        <taxon>Viridiplantae</taxon>
        <taxon>Streptophyta</taxon>
        <taxon>Embryophyta</taxon>
        <taxon>Tracheophyta</taxon>
        <taxon>Spermatophyta</taxon>
        <taxon>Magnoliopsida</taxon>
        <taxon>eudicotyledons</taxon>
        <taxon>Gunneridae</taxon>
        <taxon>Pentapetalae</taxon>
        <taxon>asterids</taxon>
        <taxon>campanulids</taxon>
        <taxon>Asterales</taxon>
        <taxon>Asteraceae</taxon>
        <taxon>Cichorioideae</taxon>
        <taxon>Cichorieae</taxon>
        <taxon>Cichoriinae</taxon>
        <taxon>Cichorium</taxon>
    </lineage>
</organism>
<dbReference type="Proteomes" id="UP001055811">
    <property type="component" value="Linkage Group LG09"/>
</dbReference>